<keyword evidence="1" id="KW-1133">Transmembrane helix</keyword>
<proteinExistence type="predicted"/>
<accession>A0ABR2BY01</accession>
<comment type="caution">
    <text evidence="3">The sequence shown here is derived from an EMBL/GenBank/DDBJ whole genome shotgun (WGS) entry which is preliminary data.</text>
</comment>
<sequence>MEQGLKECKGRIFSRHGGNGFAPLLILQQFASTIVVFTVMLSQAEAVHWTCLEFSREVSVAQTKGLMYLLLITKFFWDIYQDADEDTRRAIQKSFPPSGLKLSPSNASFGSLSDALRSAARSRSLVFFISFSDRTLRVTKRTQAIATFDTPGHPCSNGHLS</sequence>
<dbReference type="PROSITE" id="PS51048">
    <property type="entry name" value="SGS"/>
    <property type="match status" value="1"/>
</dbReference>
<protein>
    <recommendedName>
        <fullName evidence="2">SGS domain-containing protein</fullName>
    </recommendedName>
</protein>
<feature type="transmembrane region" description="Helical" evidence="1">
    <location>
        <begin position="21"/>
        <end position="41"/>
    </location>
</feature>
<dbReference type="EMBL" id="JBBPBM010000076">
    <property type="protein sequence ID" value="KAK8511913.1"/>
    <property type="molecule type" value="Genomic_DNA"/>
</dbReference>
<gene>
    <name evidence="3" type="ORF">V6N12_074603</name>
</gene>
<dbReference type="Pfam" id="PF05002">
    <property type="entry name" value="SGS"/>
    <property type="match status" value="1"/>
</dbReference>
<organism evidence="3 4">
    <name type="scientific">Hibiscus sabdariffa</name>
    <name type="common">roselle</name>
    <dbReference type="NCBI Taxonomy" id="183260"/>
    <lineage>
        <taxon>Eukaryota</taxon>
        <taxon>Viridiplantae</taxon>
        <taxon>Streptophyta</taxon>
        <taxon>Embryophyta</taxon>
        <taxon>Tracheophyta</taxon>
        <taxon>Spermatophyta</taxon>
        <taxon>Magnoliopsida</taxon>
        <taxon>eudicotyledons</taxon>
        <taxon>Gunneridae</taxon>
        <taxon>Pentapetalae</taxon>
        <taxon>rosids</taxon>
        <taxon>malvids</taxon>
        <taxon>Malvales</taxon>
        <taxon>Malvaceae</taxon>
        <taxon>Malvoideae</taxon>
        <taxon>Hibiscus</taxon>
    </lineage>
</organism>
<evidence type="ECO:0000313" key="3">
    <source>
        <dbReference type="EMBL" id="KAK8511913.1"/>
    </source>
</evidence>
<dbReference type="Proteomes" id="UP001472677">
    <property type="component" value="Unassembled WGS sequence"/>
</dbReference>
<feature type="domain" description="SGS" evidence="2">
    <location>
        <begin position="38"/>
        <end position="130"/>
    </location>
</feature>
<name>A0ABR2BY01_9ROSI</name>
<evidence type="ECO:0000259" key="2">
    <source>
        <dbReference type="PROSITE" id="PS51048"/>
    </source>
</evidence>
<keyword evidence="1" id="KW-0472">Membrane</keyword>
<evidence type="ECO:0000256" key="1">
    <source>
        <dbReference type="SAM" id="Phobius"/>
    </source>
</evidence>
<keyword evidence="4" id="KW-1185">Reference proteome</keyword>
<keyword evidence="1" id="KW-0812">Transmembrane</keyword>
<dbReference type="InterPro" id="IPR007699">
    <property type="entry name" value="SGS_dom"/>
</dbReference>
<evidence type="ECO:0000313" key="4">
    <source>
        <dbReference type="Proteomes" id="UP001472677"/>
    </source>
</evidence>
<reference evidence="3 4" key="1">
    <citation type="journal article" date="2024" name="G3 (Bethesda)">
        <title>Genome assembly of Hibiscus sabdariffa L. provides insights into metabolisms of medicinal natural products.</title>
        <authorList>
            <person name="Kim T."/>
        </authorList>
    </citation>
    <scope>NUCLEOTIDE SEQUENCE [LARGE SCALE GENOMIC DNA]</scope>
    <source>
        <strain evidence="3">TK-2024</strain>
        <tissue evidence="3">Old leaves</tissue>
    </source>
</reference>